<evidence type="ECO:0000313" key="3">
    <source>
        <dbReference type="Proteomes" id="UP001172102"/>
    </source>
</evidence>
<proteinExistence type="predicted"/>
<name>A0AA39ZY41_9PEZI</name>
<feature type="chain" id="PRO_5041429123" evidence="1">
    <location>
        <begin position="28"/>
        <end position="491"/>
    </location>
</feature>
<dbReference type="Proteomes" id="UP001172102">
    <property type="component" value="Unassembled WGS sequence"/>
</dbReference>
<evidence type="ECO:0000313" key="2">
    <source>
        <dbReference type="EMBL" id="KAK0705717.1"/>
    </source>
</evidence>
<reference evidence="2" key="1">
    <citation type="submission" date="2023-06" db="EMBL/GenBank/DDBJ databases">
        <title>Genome-scale phylogeny and comparative genomics of the fungal order Sordariales.</title>
        <authorList>
            <consortium name="Lawrence Berkeley National Laboratory"/>
            <person name="Hensen N."/>
            <person name="Bonometti L."/>
            <person name="Westerberg I."/>
            <person name="Brannstrom I.O."/>
            <person name="Guillou S."/>
            <person name="Cros-Aarteil S."/>
            <person name="Calhoun S."/>
            <person name="Haridas S."/>
            <person name="Kuo A."/>
            <person name="Mondo S."/>
            <person name="Pangilinan J."/>
            <person name="Riley R."/>
            <person name="Labutti K."/>
            <person name="Andreopoulos B."/>
            <person name="Lipzen A."/>
            <person name="Chen C."/>
            <person name="Yanf M."/>
            <person name="Daum C."/>
            <person name="Ng V."/>
            <person name="Clum A."/>
            <person name="Steindorff A."/>
            <person name="Ohm R."/>
            <person name="Martin F."/>
            <person name="Silar P."/>
            <person name="Natvig D."/>
            <person name="Lalanne C."/>
            <person name="Gautier V."/>
            <person name="Ament-Velasquez S.L."/>
            <person name="Kruys A."/>
            <person name="Hutchinson M.I."/>
            <person name="Powell A.J."/>
            <person name="Barry K."/>
            <person name="Miller A.N."/>
            <person name="Grigoriev I.V."/>
            <person name="Debuchy R."/>
            <person name="Gladieux P."/>
            <person name="Thoren M.H."/>
            <person name="Johannesson H."/>
        </authorList>
    </citation>
    <scope>NUCLEOTIDE SEQUENCE</scope>
    <source>
        <strain evidence="2">SMH4607-1</strain>
    </source>
</reference>
<dbReference type="AlphaFoldDB" id="A0AA39ZY41"/>
<feature type="signal peptide" evidence="1">
    <location>
        <begin position="1"/>
        <end position="27"/>
    </location>
</feature>
<keyword evidence="3" id="KW-1185">Reference proteome</keyword>
<sequence>MAFLGSRALGAAAAAAALVLALALATAASPVVLQRQYWPDPEAAVPTLEKCLDRSFSNPGWSIYSPQLVTVNGSSGGSQGDIRFQAVNSANGVTAECRAQNIELDPKTPEALAVWHNCSLPDLQFQFSLANLDMNFRGSWVCEASSKLSFSANGTWVSPLIQGCLDDWQAPRGQETLCIMGNSQVAASLSSPVHIAPQLPLLPYTAYEPPPRCVDRSVDPEWQIENLLYQHHSKQNGGKAEKTYDLSLDLINLSNGGKVACNITVDELKSVDPRGSIPWSECSSKVTYTNDTIKSSKIMLDTVHGVLGVKQSWSCSDGILGIDPDDFTGVAYLTNAVECSSPVTIAGPATGTTTSRYNCTLAAPASGDGVHRFSGYWPEAPSMPHTTYTRSCTIGSVVNTTSLALREYQIETVGPAELVGTFTLENPGPGDVYRLVGIPVVDDGVWRECAAGKAEALPWQLVGCQYSLNRKTRQVGFKVKWYCDDRDPSHP</sequence>
<dbReference type="EMBL" id="JAUKUA010000007">
    <property type="protein sequence ID" value="KAK0705717.1"/>
    <property type="molecule type" value="Genomic_DNA"/>
</dbReference>
<accession>A0AA39ZY41</accession>
<keyword evidence="1" id="KW-0732">Signal</keyword>
<protein>
    <submittedName>
        <fullName evidence="2">Uncharacterized protein</fullName>
    </submittedName>
</protein>
<evidence type="ECO:0000256" key="1">
    <source>
        <dbReference type="SAM" id="SignalP"/>
    </source>
</evidence>
<organism evidence="2 3">
    <name type="scientific">Lasiosphaeris hirsuta</name>
    <dbReference type="NCBI Taxonomy" id="260670"/>
    <lineage>
        <taxon>Eukaryota</taxon>
        <taxon>Fungi</taxon>
        <taxon>Dikarya</taxon>
        <taxon>Ascomycota</taxon>
        <taxon>Pezizomycotina</taxon>
        <taxon>Sordariomycetes</taxon>
        <taxon>Sordariomycetidae</taxon>
        <taxon>Sordariales</taxon>
        <taxon>Lasiosphaeriaceae</taxon>
        <taxon>Lasiosphaeris</taxon>
    </lineage>
</organism>
<comment type="caution">
    <text evidence="2">The sequence shown here is derived from an EMBL/GenBank/DDBJ whole genome shotgun (WGS) entry which is preliminary data.</text>
</comment>
<gene>
    <name evidence="2" type="ORF">B0H67DRAFT_497600</name>
</gene>